<dbReference type="InterPro" id="IPR044742">
    <property type="entry name" value="DEAD/DEAH_RhlB"/>
</dbReference>
<dbReference type="PROSITE" id="PS51192">
    <property type="entry name" value="HELICASE_ATP_BIND_1"/>
    <property type="match status" value="1"/>
</dbReference>
<evidence type="ECO:0000256" key="5">
    <source>
        <dbReference type="ARBA" id="ARBA00038437"/>
    </source>
</evidence>
<evidence type="ECO:0000313" key="10">
    <source>
        <dbReference type="EMBL" id="MFD1429473.1"/>
    </source>
</evidence>
<feature type="domain" description="Helicase C-terminal" evidence="9">
    <location>
        <begin position="223"/>
        <end position="375"/>
    </location>
</feature>
<comment type="caution">
    <text evidence="10">The sequence shown here is derived from an EMBL/GenBank/DDBJ whole genome shotgun (WGS) entry which is preliminary data.</text>
</comment>
<feature type="compositionally biased region" description="Low complexity" evidence="7">
    <location>
        <begin position="378"/>
        <end position="396"/>
    </location>
</feature>
<dbReference type="PANTHER" id="PTHR47959">
    <property type="entry name" value="ATP-DEPENDENT RNA HELICASE RHLE-RELATED"/>
    <property type="match status" value="1"/>
</dbReference>
<dbReference type="Pfam" id="PF00271">
    <property type="entry name" value="Helicase_C"/>
    <property type="match status" value="1"/>
</dbReference>
<dbReference type="RefSeq" id="WP_203627007.1">
    <property type="nucleotide sequence ID" value="NZ_BOLQ01000009.1"/>
</dbReference>
<sequence length="438" mass="47836">MTISEIFQPLWQAAGFQAPTPIQDAVYAPLKNDENIVGLAPTGSGKTLAFGLPLLEKMVPGDGLQLLILAPSQELAVQTRDVLRPYAKAAGLTVQSVTGSANVKRQLEQLKAKPEVIVGTAGRVLELVSSGRLKLSGLQTIVIDEADELLRDPGLDQVRELAMAAPAEVQLAFFSATASQMINSIPQWFGQEVHVIDVRDIDHTQGAVQHLFIQTDNAHRALWLRRLAHLDHFQALVFFNQNAVMESVARTLRHQAVKFAMLSRNDRSIVRAQALTALRKGKITLLLVTDLAGRGLDIPKLPAVINYQAPSRKEAYIHRAGRTGRMGVPGTVITLGDDHDRRDLQRLLPQYDIQRGYLVDGKLSTAAPENETPVANDATATPAAASTRPASAHRSALAASEATEQTVRPAQTPKPRTPHKKNRLRDRKNKGKHKPKAK</sequence>
<dbReference type="EC" id="3.6.4.-" evidence="10"/>
<organism evidence="10 11">
    <name type="scientific">Lacticaseibacillus mingshuiensis</name>
    <dbReference type="NCBI Taxonomy" id="2799574"/>
    <lineage>
        <taxon>Bacteria</taxon>
        <taxon>Bacillati</taxon>
        <taxon>Bacillota</taxon>
        <taxon>Bacilli</taxon>
        <taxon>Lactobacillales</taxon>
        <taxon>Lactobacillaceae</taxon>
        <taxon>Lacticaseibacillus</taxon>
    </lineage>
</organism>
<dbReference type="PANTHER" id="PTHR47959:SF1">
    <property type="entry name" value="ATP-DEPENDENT RNA HELICASE DBPA"/>
    <property type="match status" value="1"/>
</dbReference>
<keyword evidence="3 6" id="KW-0347">Helicase</keyword>
<dbReference type="Pfam" id="PF00270">
    <property type="entry name" value="DEAD"/>
    <property type="match status" value="1"/>
</dbReference>
<evidence type="ECO:0000256" key="3">
    <source>
        <dbReference type="ARBA" id="ARBA00022806"/>
    </source>
</evidence>
<feature type="region of interest" description="Disordered" evidence="7">
    <location>
        <begin position="368"/>
        <end position="438"/>
    </location>
</feature>
<keyword evidence="4 6" id="KW-0067">ATP-binding</keyword>
<comment type="similarity">
    <text evidence="5 6">Belongs to the DEAD box helicase family.</text>
</comment>
<dbReference type="InterPro" id="IPR000629">
    <property type="entry name" value="RNA-helicase_DEAD-box_CS"/>
</dbReference>
<dbReference type="SMART" id="SM00487">
    <property type="entry name" value="DEXDc"/>
    <property type="match status" value="1"/>
</dbReference>
<dbReference type="InterPro" id="IPR014001">
    <property type="entry name" value="Helicase_ATP-bd"/>
</dbReference>
<dbReference type="GO" id="GO:0016787">
    <property type="term" value="F:hydrolase activity"/>
    <property type="evidence" value="ECO:0007669"/>
    <property type="project" value="UniProtKB-KW"/>
</dbReference>
<dbReference type="InterPro" id="IPR001650">
    <property type="entry name" value="Helicase_C-like"/>
</dbReference>
<dbReference type="PROSITE" id="PS51194">
    <property type="entry name" value="HELICASE_CTER"/>
    <property type="match status" value="1"/>
</dbReference>
<dbReference type="SUPFAM" id="SSF52540">
    <property type="entry name" value="P-loop containing nucleoside triphosphate hydrolases"/>
    <property type="match status" value="1"/>
</dbReference>
<evidence type="ECO:0000256" key="7">
    <source>
        <dbReference type="SAM" id="MobiDB-lite"/>
    </source>
</evidence>
<protein>
    <submittedName>
        <fullName evidence="10">DEAD/DEAH box helicase</fullName>
        <ecNumber evidence="10">3.6.4.-</ecNumber>
    </submittedName>
</protein>
<dbReference type="SMART" id="SM00490">
    <property type="entry name" value="HELICc"/>
    <property type="match status" value="1"/>
</dbReference>
<keyword evidence="2 6" id="KW-0378">Hydrolase</keyword>
<proteinExistence type="inferred from homology"/>
<evidence type="ECO:0000256" key="6">
    <source>
        <dbReference type="RuleBase" id="RU000492"/>
    </source>
</evidence>
<accession>A0ABW4CHL9</accession>
<gene>
    <name evidence="10" type="ORF">ACFQ4P_04315</name>
</gene>
<evidence type="ECO:0000259" key="8">
    <source>
        <dbReference type="PROSITE" id="PS51192"/>
    </source>
</evidence>
<dbReference type="Proteomes" id="UP001597196">
    <property type="component" value="Unassembled WGS sequence"/>
</dbReference>
<dbReference type="CDD" id="cd00268">
    <property type="entry name" value="DEADc"/>
    <property type="match status" value="1"/>
</dbReference>
<evidence type="ECO:0000256" key="2">
    <source>
        <dbReference type="ARBA" id="ARBA00022801"/>
    </source>
</evidence>
<dbReference type="CDD" id="cd18787">
    <property type="entry name" value="SF2_C_DEAD"/>
    <property type="match status" value="1"/>
</dbReference>
<evidence type="ECO:0000256" key="4">
    <source>
        <dbReference type="ARBA" id="ARBA00022840"/>
    </source>
</evidence>
<evidence type="ECO:0000256" key="1">
    <source>
        <dbReference type="ARBA" id="ARBA00022741"/>
    </source>
</evidence>
<dbReference type="InterPro" id="IPR027417">
    <property type="entry name" value="P-loop_NTPase"/>
</dbReference>
<reference evidence="11" key="1">
    <citation type="journal article" date="2019" name="Int. J. Syst. Evol. Microbiol.">
        <title>The Global Catalogue of Microorganisms (GCM) 10K type strain sequencing project: providing services to taxonomists for standard genome sequencing and annotation.</title>
        <authorList>
            <consortium name="The Broad Institute Genomics Platform"/>
            <consortium name="The Broad Institute Genome Sequencing Center for Infectious Disease"/>
            <person name="Wu L."/>
            <person name="Ma J."/>
        </authorList>
    </citation>
    <scope>NUCLEOTIDE SEQUENCE [LARGE SCALE GENOMIC DNA]</scope>
    <source>
        <strain evidence="11">CCM 8980</strain>
    </source>
</reference>
<dbReference type="PROSITE" id="PS00039">
    <property type="entry name" value="DEAD_ATP_HELICASE"/>
    <property type="match status" value="1"/>
</dbReference>
<dbReference type="EMBL" id="JBHTOC010000005">
    <property type="protein sequence ID" value="MFD1429473.1"/>
    <property type="molecule type" value="Genomic_DNA"/>
</dbReference>
<name>A0ABW4CHL9_9LACO</name>
<dbReference type="InterPro" id="IPR050079">
    <property type="entry name" value="DEAD_box_RNA_helicase"/>
</dbReference>
<dbReference type="GO" id="GO:0004386">
    <property type="term" value="F:helicase activity"/>
    <property type="evidence" value="ECO:0007669"/>
    <property type="project" value="UniProtKB-KW"/>
</dbReference>
<dbReference type="Gene3D" id="3.40.50.300">
    <property type="entry name" value="P-loop containing nucleotide triphosphate hydrolases"/>
    <property type="match status" value="2"/>
</dbReference>
<dbReference type="InterPro" id="IPR011545">
    <property type="entry name" value="DEAD/DEAH_box_helicase_dom"/>
</dbReference>
<feature type="domain" description="Helicase ATP-binding" evidence="8">
    <location>
        <begin position="27"/>
        <end position="196"/>
    </location>
</feature>
<feature type="compositionally biased region" description="Basic residues" evidence="7">
    <location>
        <begin position="416"/>
        <end position="438"/>
    </location>
</feature>
<keyword evidence="11" id="KW-1185">Reference proteome</keyword>
<evidence type="ECO:0000313" key="11">
    <source>
        <dbReference type="Proteomes" id="UP001597196"/>
    </source>
</evidence>
<evidence type="ECO:0000259" key="9">
    <source>
        <dbReference type="PROSITE" id="PS51194"/>
    </source>
</evidence>
<keyword evidence="1 6" id="KW-0547">Nucleotide-binding</keyword>